<feature type="compositionally biased region" description="Gly residues" evidence="2">
    <location>
        <begin position="189"/>
        <end position="207"/>
    </location>
</feature>
<comment type="caution">
    <text evidence="4">The sequence shown here is derived from an EMBL/GenBank/DDBJ whole genome shotgun (WGS) entry which is preliminary data.</text>
</comment>
<accession>A0A9X1WGN9</accession>
<organism evidence="4 5">
    <name type="scientific">Corynebacterium kalidii</name>
    <dbReference type="NCBI Taxonomy" id="2931982"/>
    <lineage>
        <taxon>Bacteria</taxon>
        <taxon>Bacillati</taxon>
        <taxon>Actinomycetota</taxon>
        <taxon>Actinomycetes</taxon>
        <taxon>Mycobacteriales</taxon>
        <taxon>Corynebacteriaceae</taxon>
        <taxon>Corynebacterium</taxon>
    </lineage>
</organism>
<proteinExistence type="predicted"/>
<keyword evidence="5" id="KW-1185">Reference proteome</keyword>
<name>A0A9X1WGN9_9CORY</name>
<feature type="compositionally biased region" description="Low complexity" evidence="2">
    <location>
        <begin position="233"/>
        <end position="243"/>
    </location>
</feature>
<feature type="coiled-coil region" evidence="1">
    <location>
        <begin position="95"/>
        <end position="122"/>
    </location>
</feature>
<evidence type="ECO:0000256" key="3">
    <source>
        <dbReference type="SAM" id="Phobius"/>
    </source>
</evidence>
<dbReference type="InterPro" id="IPR007060">
    <property type="entry name" value="FtsL/DivIC"/>
</dbReference>
<dbReference type="Pfam" id="PF04977">
    <property type="entry name" value="DivIC"/>
    <property type="match status" value="1"/>
</dbReference>
<evidence type="ECO:0000313" key="5">
    <source>
        <dbReference type="Proteomes" id="UP001139207"/>
    </source>
</evidence>
<dbReference type="Proteomes" id="UP001139207">
    <property type="component" value="Unassembled WGS sequence"/>
</dbReference>
<evidence type="ECO:0000256" key="2">
    <source>
        <dbReference type="SAM" id="MobiDB-lite"/>
    </source>
</evidence>
<evidence type="ECO:0000256" key="1">
    <source>
        <dbReference type="SAM" id="Coils"/>
    </source>
</evidence>
<protein>
    <submittedName>
        <fullName evidence="4">Septum formation initiator family protein</fullName>
    </submittedName>
</protein>
<keyword evidence="3" id="KW-0472">Membrane</keyword>
<dbReference type="RefSeq" id="WP_244803843.1">
    <property type="nucleotide sequence ID" value="NZ_JALIEA010000011.1"/>
</dbReference>
<dbReference type="AlphaFoldDB" id="A0A9X1WGN9"/>
<feature type="transmembrane region" description="Helical" evidence="3">
    <location>
        <begin position="62"/>
        <end position="82"/>
    </location>
</feature>
<evidence type="ECO:0000313" key="4">
    <source>
        <dbReference type="EMBL" id="MCJ7858141.1"/>
    </source>
</evidence>
<sequence>MGTRDRRDREDTRPSDERDSARTDGPGLPRPRSVEKRDRRQRQARDAPRRLARSFVELPKKMNPLVTVAVILVVAFVALSVATPLRNYFQQRAELAQVEATIERQLAERDDLNAELDRYNSEAYIREQARTRLGVVEPGESAFRLMDPRIDTSSPTDPGMEHDDSEPDPWYTQLWGSVATPADEDGEGGDGPGAEQGQGGDGDGGSGNLPIDPNQPEEPAQEGDPDLQRELQEQQQQQQQGAQ</sequence>
<feature type="region of interest" description="Disordered" evidence="2">
    <location>
        <begin position="143"/>
        <end position="243"/>
    </location>
</feature>
<feature type="compositionally biased region" description="Basic and acidic residues" evidence="2">
    <location>
        <begin position="1"/>
        <end position="22"/>
    </location>
</feature>
<feature type="region of interest" description="Disordered" evidence="2">
    <location>
        <begin position="1"/>
        <end position="48"/>
    </location>
</feature>
<keyword evidence="1" id="KW-0175">Coiled coil</keyword>
<dbReference type="EMBL" id="JALIEA010000011">
    <property type="protein sequence ID" value="MCJ7858141.1"/>
    <property type="molecule type" value="Genomic_DNA"/>
</dbReference>
<keyword evidence="3" id="KW-1133">Transmembrane helix</keyword>
<gene>
    <name evidence="4" type="ORF">MUN33_05330</name>
</gene>
<feature type="compositionally biased region" description="Basic and acidic residues" evidence="2">
    <location>
        <begin position="32"/>
        <end position="48"/>
    </location>
</feature>
<keyword evidence="3" id="KW-0812">Transmembrane</keyword>
<reference evidence="4" key="1">
    <citation type="submission" date="2022-04" db="EMBL/GenBank/DDBJ databases">
        <title>Corynebacterium kalidii LD5P10.</title>
        <authorList>
            <person name="Sun J.Q."/>
        </authorList>
    </citation>
    <scope>NUCLEOTIDE SEQUENCE</scope>
    <source>
        <strain evidence="4">LD5P10</strain>
    </source>
</reference>